<feature type="transmembrane region" description="Helical" evidence="6">
    <location>
        <begin position="276"/>
        <end position="293"/>
    </location>
</feature>
<evidence type="ECO:0000256" key="2">
    <source>
        <dbReference type="ARBA" id="ARBA00022475"/>
    </source>
</evidence>
<feature type="transmembrane region" description="Helical" evidence="6">
    <location>
        <begin position="90"/>
        <end position="110"/>
    </location>
</feature>
<comment type="caution">
    <text evidence="8">The sequence shown here is derived from an EMBL/GenBank/DDBJ whole genome shotgun (WGS) entry which is preliminary data.</text>
</comment>
<feature type="transmembrane region" description="Helical" evidence="6">
    <location>
        <begin position="369"/>
        <end position="387"/>
    </location>
</feature>
<keyword evidence="3 6" id="KW-0812">Transmembrane</keyword>
<organism evidence="8 9">
    <name type="scientific">Sphaerimonospora cavernae</name>
    <dbReference type="NCBI Taxonomy" id="1740611"/>
    <lineage>
        <taxon>Bacteria</taxon>
        <taxon>Bacillati</taxon>
        <taxon>Actinomycetota</taxon>
        <taxon>Actinomycetes</taxon>
        <taxon>Streptosporangiales</taxon>
        <taxon>Streptosporangiaceae</taxon>
        <taxon>Sphaerimonospora</taxon>
    </lineage>
</organism>
<proteinExistence type="predicted"/>
<feature type="transmembrane region" description="Helical" evidence="6">
    <location>
        <begin position="238"/>
        <end position="264"/>
    </location>
</feature>
<feature type="transmembrane region" description="Helical" evidence="6">
    <location>
        <begin position="62"/>
        <end position="83"/>
    </location>
</feature>
<reference evidence="8 9" key="1">
    <citation type="submission" date="2024-09" db="EMBL/GenBank/DDBJ databases">
        <authorList>
            <person name="Sun Q."/>
            <person name="Mori K."/>
        </authorList>
    </citation>
    <scope>NUCLEOTIDE SEQUENCE [LARGE SCALE GENOMIC DNA]</scope>
    <source>
        <strain evidence="8 9">TBRC 1851</strain>
    </source>
</reference>
<evidence type="ECO:0000313" key="8">
    <source>
        <dbReference type="EMBL" id="MFC0862460.1"/>
    </source>
</evidence>
<gene>
    <name evidence="8" type="ORF">ACFHYQ_09145</name>
</gene>
<name>A0ABV6U1X1_9ACTN</name>
<evidence type="ECO:0000256" key="1">
    <source>
        <dbReference type="ARBA" id="ARBA00004651"/>
    </source>
</evidence>
<evidence type="ECO:0000256" key="4">
    <source>
        <dbReference type="ARBA" id="ARBA00022989"/>
    </source>
</evidence>
<feature type="transmembrane region" description="Helical" evidence="6">
    <location>
        <begin position="393"/>
        <end position="410"/>
    </location>
</feature>
<evidence type="ECO:0000259" key="7">
    <source>
        <dbReference type="PROSITE" id="PS50850"/>
    </source>
</evidence>
<dbReference type="Gene3D" id="1.20.1250.20">
    <property type="entry name" value="MFS general substrate transporter like domains"/>
    <property type="match status" value="1"/>
</dbReference>
<keyword evidence="2" id="KW-1003">Cell membrane</keyword>
<keyword evidence="5 6" id="KW-0472">Membrane</keyword>
<feature type="domain" description="Major facilitator superfamily (MFS) profile" evidence="7">
    <location>
        <begin position="24"/>
        <end position="415"/>
    </location>
</feature>
<comment type="subcellular location">
    <subcellularLocation>
        <location evidence="1">Cell membrane</location>
        <topology evidence="1">Multi-pass membrane protein</topology>
    </subcellularLocation>
</comment>
<feature type="transmembrane region" description="Helical" evidence="6">
    <location>
        <begin position="185"/>
        <end position="203"/>
    </location>
</feature>
<evidence type="ECO:0000256" key="5">
    <source>
        <dbReference type="ARBA" id="ARBA00023136"/>
    </source>
</evidence>
<dbReference type="CDD" id="cd06173">
    <property type="entry name" value="MFS_MefA_like"/>
    <property type="match status" value="1"/>
</dbReference>
<dbReference type="InterPro" id="IPR036259">
    <property type="entry name" value="MFS_trans_sf"/>
</dbReference>
<feature type="transmembrane region" description="Helical" evidence="6">
    <location>
        <begin position="305"/>
        <end position="323"/>
    </location>
</feature>
<dbReference type="PANTHER" id="PTHR23513">
    <property type="entry name" value="INTEGRAL MEMBRANE EFFLUX PROTEIN-RELATED"/>
    <property type="match status" value="1"/>
</dbReference>
<feature type="transmembrane region" description="Helical" evidence="6">
    <location>
        <begin position="25"/>
        <end position="42"/>
    </location>
</feature>
<dbReference type="EMBL" id="JBHMQT010000014">
    <property type="protein sequence ID" value="MFC0862460.1"/>
    <property type="molecule type" value="Genomic_DNA"/>
</dbReference>
<dbReference type="PROSITE" id="PS50850">
    <property type="entry name" value="MFS"/>
    <property type="match status" value="1"/>
</dbReference>
<feature type="transmembrane region" description="Helical" evidence="6">
    <location>
        <begin position="329"/>
        <end position="348"/>
    </location>
</feature>
<keyword evidence="9" id="KW-1185">Reference proteome</keyword>
<evidence type="ECO:0000256" key="3">
    <source>
        <dbReference type="ARBA" id="ARBA00022692"/>
    </source>
</evidence>
<dbReference type="Pfam" id="PF07690">
    <property type="entry name" value="MFS_1"/>
    <property type="match status" value="1"/>
</dbReference>
<dbReference type="Proteomes" id="UP001589870">
    <property type="component" value="Unassembled WGS sequence"/>
</dbReference>
<dbReference type="InterPro" id="IPR020846">
    <property type="entry name" value="MFS_dom"/>
</dbReference>
<dbReference type="RefSeq" id="WP_394300673.1">
    <property type="nucleotide sequence ID" value="NZ_JBHMQT010000014.1"/>
</dbReference>
<dbReference type="SUPFAM" id="SSF103473">
    <property type="entry name" value="MFS general substrate transporter"/>
    <property type="match status" value="1"/>
</dbReference>
<keyword evidence="4 6" id="KW-1133">Transmembrane helix</keyword>
<feature type="transmembrane region" description="Helical" evidence="6">
    <location>
        <begin position="159"/>
        <end position="179"/>
    </location>
</feature>
<dbReference type="PANTHER" id="PTHR23513:SF6">
    <property type="entry name" value="MAJOR FACILITATOR SUPERFAMILY ASSOCIATED DOMAIN-CONTAINING PROTEIN"/>
    <property type="match status" value="1"/>
</dbReference>
<accession>A0ABV6U1X1</accession>
<sequence>MREETPARPVGQPAPEGKTYPVHRYWLLLAAYLTSSVGNWMYRLTLPLLVLHLTDSALATGGLYALEYLPYLLLAMFGGVIADRFDRRRVLIAGDLAAGVIACALALFVMAGAQPIWLIFVLTFLLACVDPLYQPAFQSILPALVPPERLATANARVHMGDWTLSAVGPVIGAAVVTALGYQTAIFLDAGTFLVSALLILLIGRRSAVPAVSRAVAVGRSVFADIREGLRYLFRENRIVLSSALLSMAGNFAIWLALANLIFYLTEYHRFTPTEIGVVYGMQGVGAVLGAALVGRLLRRFPPGPLMIWAMAVGGLAVLCLIPARGPVAIGAAWLVQFAAAGVLGVSALTLRQRLIPERLLGRVLGSARMLGFASIPLASIVTGALEYALHDMYVILAVSGVIWLLLSVAVSRSPLRRAVLESAA</sequence>
<feature type="transmembrane region" description="Helical" evidence="6">
    <location>
        <begin position="116"/>
        <end position="133"/>
    </location>
</feature>
<evidence type="ECO:0000313" key="9">
    <source>
        <dbReference type="Proteomes" id="UP001589870"/>
    </source>
</evidence>
<evidence type="ECO:0000256" key="6">
    <source>
        <dbReference type="SAM" id="Phobius"/>
    </source>
</evidence>
<dbReference type="InterPro" id="IPR011701">
    <property type="entry name" value="MFS"/>
</dbReference>
<protein>
    <submittedName>
        <fullName evidence="8">MFS transporter</fullName>
    </submittedName>
</protein>